<dbReference type="EMBL" id="CAMKVN010000036">
    <property type="protein sequence ID" value="CAI2162440.1"/>
    <property type="molecule type" value="Genomic_DNA"/>
</dbReference>
<dbReference type="AlphaFoldDB" id="A0A9W4WPK8"/>
<dbReference type="OrthoDB" id="2395690at2759"/>
<dbReference type="Proteomes" id="UP001153678">
    <property type="component" value="Unassembled WGS sequence"/>
</dbReference>
<protein>
    <submittedName>
        <fullName evidence="2">10713_t:CDS:1</fullName>
    </submittedName>
</protein>
<dbReference type="InterPro" id="IPR043141">
    <property type="entry name" value="Ribosomal_uL10-like_sf"/>
</dbReference>
<organism evidence="2 3">
    <name type="scientific">Funneliformis geosporum</name>
    <dbReference type="NCBI Taxonomy" id="1117311"/>
    <lineage>
        <taxon>Eukaryota</taxon>
        <taxon>Fungi</taxon>
        <taxon>Fungi incertae sedis</taxon>
        <taxon>Mucoromycota</taxon>
        <taxon>Glomeromycotina</taxon>
        <taxon>Glomeromycetes</taxon>
        <taxon>Glomerales</taxon>
        <taxon>Glomeraceae</taxon>
        <taxon>Funneliformis</taxon>
    </lineage>
</organism>
<keyword evidence="3" id="KW-1185">Reference proteome</keyword>
<dbReference type="Gene3D" id="3.30.70.1730">
    <property type="match status" value="1"/>
</dbReference>
<evidence type="ECO:0000313" key="2">
    <source>
        <dbReference type="EMBL" id="CAI2162440.1"/>
    </source>
</evidence>
<reference evidence="2" key="1">
    <citation type="submission" date="2022-08" db="EMBL/GenBank/DDBJ databases">
        <authorList>
            <person name="Kallberg Y."/>
            <person name="Tangrot J."/>
            <person name="Rosling A."/>
        </authorList>
    </citation>
    <scope>NUCLEOTIDE SEQUENCE</scope>
    <source>
        <strain evidence="2">Wild A</strain>
    </source>
</reference>
<proteinExistence type="inferred from homology"/>
<gene>
    <name evidence="2" type="ORF">FWILDA_LOCUS561</name>
</gene>
<sequence>MTRIIKCSECGNNIGSGSFLNDGQNCKTCERERDKRDLEQKINSYQYSLRRIKSMRNHPSYDEYQVQELERQLAEAEAEYREKYVKKALANYPLQLQQANALIFCQEDEYKPLSILNRFNKEHADIKRFQVGIYEQKIVESNMLEK</sequence>
<accession>A0A9W4WPK8</accession>
<evidence type="ECO:0000256" key="1">
    <source>
        <dbReference type="ARBA" id="ARBA00008889"/>
    </source>
</evidence>
<comment type="similarity">
    <text evidence="1">Belongs to the universal ribosomal protein uL10 family.</text>
</comment>
<comment type="caution">
    <text evidence="2">The sequence shown here is derived from an EMBL/GenBank/DDBJ whole genome shotgun (WGS) entry which is preliminary data.</text>
</comment>
<name>A0A9W4WPK8_9GLOM</name>
<evidence type="ECO:0000313" key="3">
    <source>
        <dbReference type="Proteomes" id="UP001153678"/>
    </source>
</evidence>